<feature type="domain" description="NAD-dependent epimerase/dehydratase" evidence="11">
    <location>
        <begin position="4"/>
        <end position="251"/>
    </location>
</feature>
<evidence type="ECO:0000256" key="4">
    <source>
        <dbReference type="ARBA" id="ARBA00007637"/>
    </source>
</evidence>
<dbReference type="Proteomes" id="UP000032160">
    <property type="component" value="Chromosome I"/>
</dbReference>
<evidence type="ECO:0000313" key="13">
    <source>
        <dbReference type="Proteomes" id="UP000032160"/>
    </source>
</evidence>
<dbReference type="EC" id="5.1.3.2" evidence="5 10"/>
<evidence type="ECO:0000256" key="9">
    <source>
        <dbReference type="ARBA" id="ARBA00023277"/>
    </source>
</evidence>
<gene>
    <name evidence="12" type="ORF">BN1012_Phect857</name>
</gene>
<comment type="similarity">
    <text evidence="4 10">Belongs to the NAD(P)-dependent epimerase/dehydratase family.</text>
</comment>
<evidence type="ECO:0000256" key="2">
    <source>
        <dbReference type="ARBA" id="ARBA00001911"/>
    </source>
</evidence>
<dbReference type="NCBIfam" id="TIGR01179">
    <property type="entry name" value="galE"/>
    <property type="match status" value="1"/>
</dbReference>
<dbReference type="Gene3D" id="3.90.25.10">
    <property type="entry name" value="UDP-galactose 4-epimerase, domain 1"/>
    <property type="match status" value="1"/>
</dbReference>
<evidence type="ECO:0000313" key="12">
    <source>
        <dbReference type="EMBL" id="CDO59071.1"/>
    </source>
</evidence>
<accession>X5MMA0</accession>
<dbReference type="AlphaFoldDB" id="X5MMA0"/>
<keyword evidence="7 10" id="KW-0520">NAD</keyword>
<dbReference type="PANTHER" id="PTHR43725">
    <property type="entry name" value="UDP-GLUCOSE 4-EPIMERASE"/>
    <property type="match status" value="1"/>
</dbReference>
<comment type="catalytic activity">
    <reaction evidence="1 10">
        <text>UDP-alpha-D-glucose = UDP-alpha-D-galactose</text>
        <dbReference type="Rhea" id="RHEA:22168"/>
        <dbReference type="ChEBI" id="CHEBI:58885"/>
        <dbReference type="ChEBI" id="CHEBI:66914"/>
        <dbReference type="EC" id="5.1.3.2"/>
    </reaction>
</comment>
<dbReference type="KEGG" id="pect:BN1012_Phect857"/>
<keyword evidence="13" id="KW-1185">Reference proteome</keyword>
<evidence type="ECO:0000256" key="6">
    <source>
        <dbReference type="ARBA" id="ARBA00018569"/>
    </source>
</evidence>
<comment type="subunit">
    <text evidence="10">Homodimer.</text>
</comment>
<evidence type="ECO:0000256" key="7">
    <source>
        <dbReference type="ARBA" id="ARBA00023027"/>
    </source>
</evidence>
<dbReference type="UniPathway" id="UPA00214"/>
<evidence type="ECO:0000256" key="8">
    <source>
        <dbReference type="ARBA" id="ARBA00023235"/>
    </source>
</evidence>
<reference evidence="12 13" key="1">
    <citation type="journal article" date="2014" name="Front. Genet.">
        <title>Genome and metabolic network of "Candidatus Phaeomarinobacter ectocarpi" Ec32, a new candidate genus of Alphaproteobacteria frequently associated with brown algae.</title>
        <authorList>
            <person name="Dittami S.M."/>
            <person name="Barbeyron T."/>
            <person name="Boyen C."/>
            <person name="Cambefort J."/>
            <person name="Collet G."/>
            <person name="Delage L."/>
            <person name="Gobet A."/>
            <person name="Groisillier A."/>
            <person name="Leblanc C."/>
            <person name="Michel G."/>
            <person name="Scornet D."/>
            <person name="Siegel A."/>
            <person name="Tapia J.E."/>
            <person name="Tonon T."/>
        </authorList>
    </citation>
    <scope>NUCLEOTIDE SEQUENCE [LARGE SCALE GENOMIC DNA]</scope>
    <source>
        <strain evidence="12 13">Ec32</strain>
    </source>
</reference>
<dbReference type="SUPFAM" id="SSF51735">
    <property type="entry name" value="NAD(P)-binding Rossmann-fold domains"/>
    <property type="match status" value="1"/>
</dbReference>
<dbReference type="HOGENOM" id="CLU_007383_1_10_5"/>
<comment type="pathway">
    <text evidence="3 10">Carbohydrate metabolism; galactose metabolism.</text>
</comment>
<dbReference type="PANTHER" id="PTHR43725:SF53">
    <property type="entry name" value="UDP-ARABINOSE 4-EPIMERASE 1"/>
    <property type="match status" value="1"/>
</dbReference>
<dbReference type="InterPro" id="IPR001509">
    <property type="entry name" value="Epimerase_deHydtase"/>
</dbReference>
<keyword evidence="8 10" id="KW-0413">Isomerase</keyword>
<dbReference type="CDD" id="cd05247">
    <property type="entry name" value="UDP_G4E_1_SDR_e"/>
    <property type="match status" value="1"/>
</dbReference>
<keyword evidence="9 10" id="KW-0119">Carbohydrate metabolism</keyword>
<evidence type="ECO:0000256" key="1">
    <source>
        <dbReference type="ARBA" id="ARBA00000083"/>
    </source>
</evidence>
<dbReference type="Pfam" id="PF01370">
    <property type="entry name" value="Epimerase"/>
    <property type="match status" value="1"/>
</dbReference>
<dbReference type="STRING" id="1458461.BN1012_Phect857"/>
<evidence type="ECO:0000259" key="11">
    <source>
        <dbReference type="Pfam" id="PF01370"/>
    </source>
</evidence>
<evidence type="ECO:0000256" key="3">
    <source>
        <dbReference type="ARBA" id="ARBA00004947"/>
    </source>
</evidence>
<dbReference type="PATRIC" id="fig|1458461.3.peg.857"/>
<dbReference type="InterPro" id="IPR036291">
    <property type="entry name" value="NAD(P)-bd_dom_sf"/>
</dbReference>
<sequence>MRSILVTGGAGYIGSHVCKALAQAGFQPVTYDSLIYGHEWAVNWGPLEVGELSDGDRLDQVMRKYGPEGIIHLAAFAYVGESVSNPLKYYKNNVGGTISLVESAHRNGVKKFVFSSTCATYGVPKNVPIVESEPPHPVNPYGASKLMVERVLADCAVAYGLEWCALRYFNAAGADPACRIGESHDPETHLIPLIIDVAKGVRPHITIFGNDYDTPDGTCIRDYIHVDDLADAHVRALERLGSSLPTIINLGTGRGYSVLEVIDSVQAVTNNPILVEVGARRAGDPARLVSDPSLALDALGWKAQYVEIGPIVDTAWRWHCRESPA</sequence>
<evidence type="ECO:0000256" key="5">
    <source>
        <dbReference type="ARBA" id="ARBA00013189"/>
    </source>
</evidence>
<organism evidence="12 13">
    <name type="scientific">Candidatus Phaeomarinibacter ectocarpi</name>
    <dbReference type="NCBI Taxonomy" id="1458461"/>
    <lineage>
        <taxon>Bacteria</taxon>
        <taxon>Pseudomonadati</taxon>
        <taxon>Pseudomonadota</taxon>
        <taxon>Alphaproteobacteria</taxon>
        <taxon>Hyphomicrobiales</taxon>
        <taxon>Parvibaculaceae</taxon>
        <taxon>Candidatus Phaeomarinibacter</taxon>
    </lineage>
</organism>
<dbReference type="GO" id="GO:0003978">
    <property type="term" value="F:UDP-glucose 4-epimerase activity"/>
    <property type="evidence" value="ECO:0007669"/>
    <property type="project" value="UniProtKB-UniRule"/>
</dbReference>
<proteinExistence type="inferred from homology"/>
<comment type="cofactor">
    <cofactor evidence="2 10">
        <name>NAD(+)</name>
        <dbReference type="ChEBI" id="CHEBI:57540"/>
    </cofactor>
</comment>
<dbReference type="GO" id="GO:0033499">
    <property type="term" value="P:galactose catabolic process via UDP-galactose, Leloir pathway"/>
    <property type="evidence" value="ECO:0007669"/>
    <property type="project" value="TreeGrafter"/>
</dbReference>
<dbReference type="EMBL" id="HG966617">
    <property type="protein sequence ID" value="CDO59071.1"/>
    <property type="molecule type" value="Genomic_DNA"/>
</dbReference>
<name>X5MMA0_9HYPH</name>
<dbReference type="Gene3D" id="3.40.50.720">
    <property type="entry name" value="NAD(P)-binding Rossmann-like Domain"/>
    <property type="match status" value="1"/>
</dbReference>
<protein>
    <recommendedName>
        <fullName evidence="6 10">UDP-glucose 4-epimerase</fullName>
        <ecNumber evidence="5 10">5.1.3.2</ecNumber>
    </recommendedName>
</protein>
<dbReference type="InterPro" id="IPR005886">
    <property type="entry name" value="UDP_G4E"/>
</dbReference>
<evidence type="ECO:0000256" key="10">
    <source>
        <dbReference type="RuleBase" id="RU366046"/>
    </source>
</evidence>